<organism evidence="2 3">
    <name type="scientific">Thalassorhabdus alkalitolerans</name>
    <dbReference type="NCBI Taxonomy" id="2282697"/>
    <lineage>
        <taxon>Bacteria</taxon>
        <taxon>Bacillati</taxon>
        <taxon>Bacillota</taxon>
        <taxon>Bacilli</taxon>
        <taxon>Bacillales</taxon>
        <taxon>Bacillaceae</taxon>
        <taxon>Thalassorhabdus</taxon>
    </lineage>
</organism>
<keyword evidence="2" id="KW-0378">Hydrolase</keyword>
<dbReference type="CDD" id="cd07516">
    <property type="entry name" value="HAD_Pase"/>
    <property type="match status" value="1"/>
</dbReference>
<dbReference type="PROSITE" id="PS01229">
    <property type="entry name" value="COF_2"/>
    <property type="match status" value="1"/>
</dbReference>
<keyword evidence="3" id="KW-1185">Reference proteome</keyword>
<dbReference type="Gene3D" id="3.30.1240.10">
    <property type="match status" value="1"/>
</dbReference>
<keyword evidence="1" id="KW-0175">Coiled coil</keyword>
<dbReference type="Proteomes" id="UP001596142">
    <property type="component" value="Unassembled WGS sequence"/>
</dbReference>
<sequence length="287" mass="32124">MSIVAIDMDGTLLNSNGKISAANAEALKKLKNNGYKVVIATGRDVDEVKRLTGNANVQPDGIVSINGAVVEWQDKILREATMQTKDAADLLEWLENKGYYYHAYTQEGIHASAQGKEFYENDIKEFTKNKEDAEVISERIRQKADEQIKDLVIKDMPSPEELKSNHYKVYKFLVVSLLEEKLHQARKVWSGREEISITSSGRDNIEIMHPDIQKGKGLLSVLEHLHIDAENSFAIGDNYNDLPMFNLVGTSIAMGNAEDDVKKVATHETAHHDEDGVAQAVYDIILK</sequence>
<comment type="caution">
    <text evidence="2">The sequence shown here is derived from an EMBL/GenBank/DDBJ whole genome shotgun (WGS) entry which is preliminary data.</text>
</comment>
<dbReference type="NCBIfam" id="TIGR00099">
    <property type="entry name" value="Cof-subfamily"/>
    <property type="match status" value="1"/>
</dbReference>
<evidence type="ECO:0000313" key="2">
    <source>
        <dbReference type="EMBL" id="MFC5714036.1"/>
    </source>
</evidence>
<dbReference type="InterPro" id="IPR000150">
    <property type="entry name" value="Cof"/>
</dbReference>
<dbReference type="EMBL" id="JBHSOZ010000009">
    <property type="protein sequence ID" value="MFC5714036.1"/>
    <property type="molecule type" value="Genomic_DNA"/>
</dbReference>
<dbReference type="SUPFAM" id="SSF56784">
    <property type="entry name" value="HAD-like"/>
    <property type="match status" value="1"/>
</dbReference>
<evidence type="ECO:0000256" key="1">
    <source>
        <dbReference type="SAM" id="Coils"/>
    </source>
</evidence>
<dbReference type="PROSITE" id="PS01228">
    <property type="entry name" value="COF_1"/>
    <property type="match status" value="1"/>
</dbReference>
<dbReference type="InterPro" id="IPR036412">
    <property type="entry name" value="HAD-like_sf"/>
</dbReference>
<protein>
    <submittedName>
        <fullName evidence="2">Cof-type HAD-IIB family hydrolase</fullName>
        <ecNumber evidence="2">3.1.3.-</ecNumber>
    </submittedName>
</protein>
<gene>
    <name evidence="2" type="ORF">ACFPU1_14840</name>
</gene>
<accession>A0ABW0YQJ9</accession>
<dbReference type="GO" id="GO:0016787">
    <property type="term" value="F:hydrolase activity"/>
    <property type="evidence" value="ECO:0007669"/>
    <property type="project" value="UniProtKB-KW"/>
</dbReference>
<dbReference type="EC" id="3.1.3.-" evidence="2"/>
<dbReference type="Pfam" id="PF08282">
    <property type="entry name" value="Hydrolase_3"/>
    <property type="match status" value="1"/>
</dbReference>
<feature type="coiled-coil region" evidence="1">
    <location>
        <begin position="116"/>
        <end position="143"/>
    </location>
</feature>
<dbReference type="Gene3D" id="3.40.50.1000">
    <property type="entry name" value="HAD superfamily/HAD-like"/>
    <property type="match status" value="1"/>
</dbReference>
<dbReference type="NCBIfam" id="TIGR01484">
    <property type="entry name" value="HAD-SF-IIB"/>
    <property type="match status" value="2"/>
</dbReference>
<reference evidence="3" key="1">
    <citation type="journal article" date="2019" name="Int. J. Syst. Evol. Microbiol.">
        <title>The Global Catalogue of Microorganisms (GCM) 10K type strain sequencing project: providing services to taxonomists for standard genome sequencing and annotation.</title>
        <authorList>
            <consortium name="The Broad Institute Genomics Platform"/>
            <consortium name="The Broad Institute Genome Sequencing Center for Infectious Disease"/>
            <person name="Wu L."/>
            <person name="Ma J."/>
        </authorList>
    </citation>
    <scope>NUCLEOTIDE SEQUENCE [LARGE SCALE GENOMIC DNA]</scope>
    <source>
        <strain evidence="3">CECT 7184</strain>
    </source>
</reference>
<dbReference type="RefSeq" id="WP_385942555.1">
    <property type="nucleotide sequence ID" value="NZ_JBHSOZ010000009.1"/>
</dbReference>
<proteinExistence type="predicted"/>
<dbReference type="SFLD" id="SFLDG01140">
    <property type="entry name" value="C2.B:_Phosphomannomutase_and_P"/>
    <property type="match status" value="1"/>
</dbReference>
<name>A0ABW0YQJ9_9BACI</name>
<dbReference type="InterPro" id="IPR006379">
    <property type="entry name" value="HAD-SF_hydro_IIB"/>
</dbReference>
<dbReference type="InterPro" id="IPR023214">
    <property type="entry name" value="HAD_sf"/>
</dbReference>
<evidence type="ECO:0000313" key="3">
    <source>
        <dbReference type="Proteomes" id="UP001596142"/>
    </source>
</evidence>
<dbReference type="PANTHER" id="PTHR10000">
    <property type="entry name" value="PHOSPHOSERINE PHOSPHATASE"/>
    <property type="match status" value="1"/>
</dbReference>
<dbReference type="PANTHER" id="PTHR10000:SF55">
    <property type="entry name" value="5-AMINO-6-(5-PHOSPHO-D-RIBITYLAMINO)URACIL PHOSPHATASE YCSE"/>
    <property type="match status" value="1"/>
</dbReference>
<dbReference type="SFLD" id="SFLDG01144">
    <property type="entry name" value="C2.B.4:_PGP_Like"/>
    <property type="match status" value="1"/>
</dbReference>
<dbReference type="SFLD" id="SFLDS00003">
    <property type="entry name" value="Haloacid_Dehalogenase"/>
    <property type="match status" value="1"/>
</dbReference>